<name>A0A1G2MR22_9BACT</name>
<sequence>MFVTVQQPTKGNMVSKRNIETVQSDIDKLQNLMETLGTIAREGYTIRQRIEHHEKMASLLKEKLELQGGSLDR</sequence>
<dbReference type="AlphaFoldDB" id="A0A1G2MR22"/>
<proteinExistence type="predicted"/>
<protein>
    <submittedName>
        <fullName evidence="1">Uncharacterized protein</fullName>
    </submittedName>
</protein>
<evidence type="ECO:0000313" key="2">
    <source>
        <dbReference type="Proteomes" id="UP000177565"/>
    </source>
</evidence>
<dbReference type="EMBL" id="MHRQ01000022">
    <property type="protein sequence ID" value="OHA26315.1"/>
    <property type="molecule type" value="Genomic_DNA"/>
</dbReference>
<gene>
    <name evidence="1" type="ORF">A3C06_04725</name>
</gene>
<evidence type="ECO:0000313" key="1">
    <source>
        <dbReference type="EMBL" id="OHA26315.1"/>
    </source>
</evidence>
<dbReference type="Proteomes" id="UP000177565">
    <property type="component" value="Unassembled WGS sequence"/>
</dbReference>
<reference evidence="1 2" key="1">
    <citation type="journal article" date="2016" name="Nat. Commun.">
        <title>Thousands of microbial genomes shed light on interconnected biogeochemical processes in an aquifer system.</title>
        <authorList>
            <person name="Anantharaman K."/>
            <person name="Brown C.T."/>
            <person name="Hug L.A."/>
            <person name="Sharon I."/>
            <person name="Castelle C.J."/>
            <person name="Probst A.J."/>
            <person name="Thomas B.C."/>
            <person name="Singh A."/>
            <person name="Wilkins M.J."/>
            <person name="Karaoz U."/>
            <person name="Brodie E.L."/>
            <person name="Williams K.H."/>
            <person name="Hubbard S.S."/>
            <person name="Banfield J.F."/>
        </authorList>
    </citation>
    <scope>NUCLEOTIDE SEQUENCE [LARGE SCALE GENOMIC DNA]</scope>
</reference>
<organism evidence="1 2">
    <name type="scientific">Candidatus Taylorbacteria bacterium RIFCSPHIGHO2_02_FULL_46_13</name>
    <dbReference type="NCBI Taxonomy" id="1802312"/>
    <lineage>
        <taxon>Bacteria</taxon>
        <taxon>Candidatus Tayloriibacteriota</taxon>
    </lineage>
</organism>
<comment type="caution">
    <text evidence="1">The sequence shown here is derived from an EMBL/GenBank/DDBJ whole genome shotgun (WGS) entry which is preliminary data.</text>
</comment>
<accession>A0A1G2MR22</accession>